<name>A0A2T2YI29_9BACT</name>
<keyword evidence="3" id="KW-1185">Reference proteome</keyword>
<evidence type="ECO:0000313" key="3">
    <source>
        <dbReference type="Proteomes" id="UP000240357"/>
    </source>
</evidence>
<accession>A0A2T2YI29</accession>
<dbReference type="Proteomes" id="UP000240357">
    <property type="component" value="Unassembled WGS sequence"/>
</dbReference>
<dbReference type="EMBL" id="PYFT01000001">
    <property type="protein sequence ID" value="PSR55169.1"/>
    <property type="molecule type" value="Genomic_DNA"/>
</dbReference>
<evidence type="ECO:0000313" key="2">
    <source>
        <dbReference type="EMBL" id="PSR55169.1"/>
    </source>
</evidence>
<dbReference type="AlphaFoldDB" id="A0A2T2YI29"/>
<dbReference type="PANTHER" id="PTHR42754">
    <property type="entry name" value="ENDOGLUCANASE"/>
    <property type="match status" value="1"/>
</dbReference>
<dbReference type="PANTHER" id="PTHR42754:SF1">
    <property type="entry name" value="LIPOPROTEIN"/>
    <property type="match status" value="1"/>
</dbReference>
<sequence length="1000" mass="107860">MKALLLRGNGIWENHPFAYYWRLFYLTWLLVGSSTMVTRGQASILWDKTIGGDNYDFLRTTIRTSDGGYLLGGYSASGVSGDKSQASRGGNDYWIVKLNADGTQAWNKTLGGNAGEILSSIQQTGDGGYIVGGYSASGISGDKSEGNRGSVDYWVVKLKADGSKVWDKTYGGNQNDHLEALQQTSDGGYILGGRSSSGASADKSQAAKGGTDFWIVKLKADGSKEWDETIGSAGDDEFASLQQTSDGGYILGGYTDWIGGDKTQASKGALDYWIVKLNASGTKVWDKTIGGSSYDRLEVVQQTPDGGYILGGNSASGISGDKSEGLRDIEEIPDLFPSDYWVVKLKADGTKVWDKTLGGTKLDFISSILQTNDGSYILGGSSESGVSGEKTGPNKGERDFWVVKINTNGHKLWDKTIGGNRNDILVSVQAAGDGAYLLGGYSNTGINGDKTEASKDFNFSDYWGVKLKEDIMVNTAWNRRFGGTEDDNFTGVIPTLDGGYLYGGFTNSGLSGDKSQSSWGKNDFWIVKSDKNGKKLWDKRYGGSGDDFLTNLIQTQDGGYLLGGSSLSGVSGDKSQASRGDRDYWVVKIDAQGNKEWDKRFGGSGYDELKKVLQLPSGRYILAGTSSSPASGDKSQGSQGAQDYWILKISTTGTKQWDKRFGGLLNDAFADLALTLDGGFLLGGTSVSGIGGDKTQSSRGSNDYWLVRITGEGVKIWDQRYGGTKEDVLLSLGSTGTSSGNFFIAGHSNSPVSGEKTQESQGGTDYWMLKINPEGNKLWDKRFGGSQQESLRSISITKDGGYVLGGSSYSGISGDKTQTSWGSSDYWLVKTNDKGVKEWDKRFGGNSYEELRTVRQTADGGYILGGKSTSGISGNKTQPSQGGTDYWLVKVAPLTTSMVAVREETATEEAAKTEVNLFKVYPNPAKEQVRVSFTLPQTQAAEVKVYDSQGREIATLFQGEAKADHKYELEWQAGNKPAGMYLLQLRTSTKRYLQKLLLAK</sequence>
<feature type="domain" description="Secretion system C-terminal sorting" evidence="1">
    <location>
        <begin position="920"/>
        <end position="997"/>
    </location>
</feature>
<organism evidence="2 3">
    <name type="scientific">Adhaeribacter arboris</name>
    <dbReference type="NCBI Taxonomy" id="2072846"/>
    <lineage>
        <taxon>Bacteria</taxon>
        <taxon>Pseudomonadati</taxon>
        <taxon>Bacteroidota</taxon>
        <taxon>Cytophagia</taxon>
        <taxon>Cytophagales</taxon>
        <taxon>Hymenobacteraceae</taxon>
        <taxon>Adhaeribacter</taxon>
    </lineage>
</organism>
<evidence type="ECO:0000259" key="1">
    <source>
        <dbReference type="Pfam" id="PF18962"/>
    </source>
</evidence>
<dbReference type="Pfam" id="PF18962">
    <property type="entry name" value="Por_Secre_tail"/>
    <property type="match status" value="1"/>
</dbReference>
<dbReference type="RefSeq" id="WP_106931347.1">
    <property type="nucleotide sequence ID" value="NZ_PYFT01000001.1"/>
</dbReference>
<reference evidence="2 3" key="1">
    <citation type="submission" date="2018-03" db="EMBL/GenBank/DDBJ databases">
        <title>Adhaeribacter sp. HMF7605 Genome sequencing and assembly.</title>
        <authorList>
            <person name="Kang H."/>
            <person name="Kang J."/>
            <person name="Cha I."/>
            <person name="Kim H."/>
            <person name="Joh K."/>
        </authorList>
    </citation>
    <scope>NUCLEOTIDE SEQUENCE [LARGE SCALE GENOMIC DNA]</scope>
    <source>
        <strain evidence="2 3">HMF7605</strain>
    </source>
</reference>
<dbReference type="Gene3D" id="2.60.40.4070">
    <property type="match status" value="1"/>
</dbReference>
<comment type="caution">
    <text evidence="2">The sequence shown here is derived from an EMBL/GenBank/DDBJ whole genome shotgun (WGS) entry which is preliminary data.</text>
</comment>
<protein>
    <recommendedName>
        <fullName evidence="1">Secretion system C-terminal sorting domain-containing protein</fullName>
    </recommendedName>
</protein>
<dbReference type="OrthoDB" id="9811934at2"/>
<dbReference type="InterPro" id="IPR026444">
    <property type="entry name" value="Secre_tail"/>
</dbReference>
<dbReference type="NCBIfam" id="TIGR04183">
    <property type="entry name" value="Por_Secre_tail"/>
    <property type="match status" value="1"/>
</dbReference>
<gene>
    <name evidence="2" type="ORF">AHMF7605_17470</name>
</gene>
<proteinExistence type="predicted"/>